<evidence type="ECO:0000313" key="1">
    <source>
        <dbReference type="EMBL" id="SVA15780.1"/>
    </source>
</evidence>
<gene>
    <name evidence="1" type="ORF">METZ01_LOCUS68634</name>
</gene>
<dbReference type="EMBL" id="UINC01004635">
    <property type="protein sequence ID" value="SVA15780.1"/>
    <property type="molecule type" value="Genomic_DNA"/>
</dbReference>
<accession>A0A381TIA5</accession>
<protein>
    <submittedName>
        <fullName evidence="1">Uncharacterized protein</fullName>
    </submittedName>
</protein>
<sequence>VNNNRKLLLLLFIFCQSCSQSIVMTTVIPDPLVAKIENFNLAVIYDDNIKNYQFENINSESGEATIKIDFANSQVNLFNKILQSFFPGLIELTSKNNEIYPNIDIYMQSKLDTFELLSPTESRNDKYAVWLKYKIDIYDHKNILLSNWHITGYGEHGTESRAPESLTRAIDLALRDAGVNLVIKIEDDFEKLIQPMSTDL</sequence>
<name>A0A381TIA5_9ZZZZ</name>
<feature type="non-terminal residue" evidence="1">
    <location>
        <position position="1"/>
    </location>
</feature>
<proteinExistence type="predicted"/>
<organism evidence="1">
    <name type="scientific">marine metagenome</name>
    <dbReference type="NCBI Taxonomy" id="408172"/>
    <lineage>
        <taxon>unclassified sequences</taxon>
        <taxon>metagenomes</taxon>
        <taxon>ecological metagenomes</taxon>
    </lineage>
</organism>
<reference evidence="1" key="1">
    <citation type="submission" date="2018-05" db="EMBL/GenBank/DDBJ databases">
        <authorList>
            <person name="Lanie J.A."/>
            <person name="Ng W.-L."/>
            <person name="Kazmierczak K.M."/>
            <person name="Andrzejewski T.M."/>
            <person name="Davidsen T.M."/>
            <person name="Wayne K.J."/>
            <person name="Tettelin H."/>
            <person name="Glass J.I."/>
            <person name="Rusch D."/>
            <person name="Podicherti R."/>
            <person name="Tsui H.-C.T."/>
            <person name="Winkler M.E."/>
        </authorList>
    </citation>
    <scope>NUCLEOTIDE SEQUENCE</scope>
</reference>
<dbReference type="AlphaFoldDB" id="A0A381TIA5"/>